<dbReference type="SFLD" id="SFLDS00001">
    <property type="entry name" value="Enolase"/>
    <property type="match status" value="1"/>
</dbReference>
<gene>
    <name evidence="4" type="ordered locus">Hoch_4063</name>
</gene>
<evidence type="ECO:0000256" key="1">
    <source>
        <dbReference type="ARBA" id="ARBA00023239"/>
    </source>
</evidence>
<dbReference type="CDD" id="cd03316">
    <property type="entry name" value="MR_like"/>
    <property type="match status" value="1"/>
</dbReference>
<dbReference type="AlphaFoldDB" id="D0LJI8"/>
<keyword evidence="1" id="KW-0456">Lyase</keyword>
<reference evidence="4 5" key="1">
    <citation type="journal article" date="2010" name="Stand. Genomic Sci.">
        <title>Complete genome sequence of Haliangium ochraceum type strain (SMP-2).</title>
        <authorList>
            <consortium name="US DOE Joint Genome Institute (JGI-PGF)"/>
            <person name="Ivanova N."/>
            <person name="Daum C."/>
            <person name="Lang E."/>
            <person name="Abt B."/>
            <person name="Kopitz M."/>
            <person name="Saunders E."/>
            <person name="Lapidus A."/>
            <person name="Lucas S."/>
            <person name="Glavina Del Rio T."/>
            <person name="Nolan M."/>
            <person name="Tice H."/>
            <person name="Copeland A."/>
            <person name="Cheng J.F."/>
            <person name="Chen F."/>
            <person name="Bruce D."/>
            <person name="Goodwin L."/>
            <person name="Pitluck S."/>
            <person name="Mavromatis K."/>
            <person name="Pati A."/>
            <person name="Mikhailova N."/>
            <person name="Chen A."/>
            <person name="Palaniappan K."/>
            <person name="Land M."/>
            <person name="Hauser L."/>
            <person name="Chang Y.J."/>
            <person name="Jeffries C.D."/>
            <person name="Detter J.C."/>
            <person name="Brettin T."/>
            <person name="Rohde M."/>
            <person name="Goker M."/>
            <person name="Bristow J."/>
            <person name="Markowitz V."/>
            <person name="Eisen J.A."/>
            <person name="Hugenholtz P."/>
            <person name="Kyrpides N.C."/>
            <person name="Klenk H.P."/>
        </authorList>
    </citation>
    <scope>NUCLEOTIDE SEQUENCE [LARGE SCALE GENOMIC DNA]</scope>
    <source>
        <strain evidence="5">DSM 14365 / CIP 107738 / JCM 11303 / AJ 13395 / SMP-2</strain>
    </source>
</reference>
<dbReference type="InterPro" id="IPR013341">
    <property type="entry name" value="Mandelate_racemase_N_dom"/>
</dbReference>
<proteinExistence type="predicted"/>
<evidence type="ECO:0000256" key="2">
    <source>
        <dbReference type="SAM" id="MobiDB-lite"/>
    </source>
</evidence>
<dbReference type="Gene3D" id="3.20.20.120">
    <property type="entry name" value="Enolase-like C-terminal domain"/>
    <property type="match status" value="1"/>
</dbReference>
<dbReference type="InterPro" id="IPR029017">
    <property type="entry name" value="Enolase-like_N"/>
</dbReference>
<sequence length="405" mass="44831">MKIVKVETFLADGGWRAWGFVKIETDAGITGWGECTCEFSQYAVLGAVADLTPVLIGQDPRAYEMRFWDMYRLSRLGSVGGAVGKAIGAIECALLDIKARALGISVAELFGGPLRETVPVYWSHFCVTRVFAAEHCRVEPVRSLSDVAACAREVVERGFRALKTNIFFPGDPGEVYHPGFGGGPGTTDQVAWPEVVGQADALFGTIRDAVGPEVGVILDVNFNFKPESCIRLARELSPYDLLWMELDMYDPAALRAIKDAIDIPLCSLETLFYAEQYRPYFERHAVDVAMLDVPWNGFAQAKKVGDMAQVFQTNVCPHNYYSHLASFISAQLCAVLPNVRMMEIDLDDVPWKDEIVSRAPAFTDGAMRVPEGPGWGTEMLEDELRRHPWRPDERPLTVPTGSSGR</sequence>
<dbReference type="STRING" id="502025.Hoch_4063"/>
<dbReference type="InterPro" id="IPR013342">
    <property type="entry name" value="Mandelate_racemase_C"/>
</dbReference>
<dbReference type="EMBL" id="CP001804">
    <property type="protein sequence ID" value="ACY16562.1"/>
    <property type="molecule type" value="Genomic_DNA"/>
</dbReference>
<dbReference type="InterPro" id="IPR018110">
    <property type="entry name" value="Mandel_Rmase/mucon_lact_enz_CS"/>
</dbReference>
<dbReference type="RefSeq" id="WP_012829160.1">
    <property type="nucleotide sequence ID" value="NC_013440.1"/>
</dbReference>
<dbReference type="Gene3D" id="3.30.390.10">
    <property type="entry name" value="Enolase-like, N-terminal domain"/>
    <property type="match status" value="1"/>
</dbReference>
<evidence type="ECO:0000313" key="4">
    <source>
        <dbReference type="EMBL" id="ACY16562.1"/>
    </source>
</evidence>
<dbReference type="SMART" id="SM00922">
    <property type="entry name" value="MR_MLE"/>
    <property type="match status" value="1"/>
</dbReference>
<dbReference type="HOGENOM" id="CLU_030273_3_2_7"/>
<dbReference type="eggNOG" id="COG4948">
    <property type="taxonomic scope" value="Bacteria"/>
</dbReference>
<name>D0LJI8_HALO1</name>
<feature type="domain" description="Mandelate racemase/muconate lactonizing enzyme C-terminal" evidence="3">
    <location>
        <begin position="144"/>
        <end position="264"/>
    </location>
</feature>
<feature type="region of interest" description="Disordered" evidence="2">
    <location>
        <begin position="372"/>
        <end position="405"/>
    </location>
</feature>
<dbReference type="SFLD" id="SFLDG00179">
    <property type="entry name" value="mandelate_racemase"/>
    <property type="match status" value="1"/>
</dbReference>
<dbReference type="Proteomes" id="UP000001880">
    <property type="component" value="Chromosome"/>
</dbReference>
<evidence type="ECO:0000259" key="3">
    <source>
        <dbReference type="SMART" id="SM00922"/>
    </source>
</evidence>
<dbReference type="Pfam" id="PF13378">
    <property type="entry name" value="MR_MLE_C"/>
    <property type="match status" value="1"/>
</dbReference>
<protein>
    <submittedName>
        <fullName evidence="4">Mandelate racemase/muconate lactonizing protein</fullName>
    </submittedName>
</protein>
<dbReference type="PANTHER" id="PTHR48080">
    <property type="entry name" value="D-GALACTONATE DEHYDRATASE-RELATED"/>
    <property type="match status" value="1"/>
</dbReference>
<dbReference type="OrthoDB" id="103536at2"/>
<dbReference type="GO" id="GO:0009063">
    <property type="term" value="P:amino acid catabolic process"/>
    <property type="evidence" value="ECO:0007669"/>
    <property type="project" value="InterPro"/>
</dbReference>
<organism evidence="4 5">
    <name type="scientific">Haliangium ochraceum (strain DSM 14365 / JCM 11303 / SMP-2)</name>
    <dbReference type="NCBI Taxonomy" id="502025"/>
    <lineage>
        <taxon>Bacteria</taxon>
        <taxon>Pseudomonadati</taxon>
        <taxon>Myxococcota</taxon>
        <taxon>Polyangia</taxon>
        <taxon>Haliangiales</taxon>
        <taxon>Kofleriaceae</taxon>
        <taxon>Haliangium</taxon>
    </lineage>
</organism>
<dbReference type="PANTHER" id="PTHR48080:SF2">
    <property type="entry name" value="D-GALACTONATE DEHYDRATASE"/>
    <property type="match status" value="1"/>
</dbReference>
<dbReference type="PROSITE" id="PS00908">
    <property type="entry name" value="MR_MLE_1"/>
    <property type="match status" value="1"/>
</dbReference>
<keyword evidence="5" id="KW-1185">Reference proteome</keyword>
<dbReference type="SUPFAM" id="SSF54826">
    <property type="entry name" value="Enolase N-terminal domain-like"/>
    <property type="match status" value="1"/>
</dbReference>
<accession>D0LJI8</accession>
<dbReference type="Pfam" id="PF02746">
    <property type="entry name" value="MR_MLE_N"/>
    <property type="match status" value="1"/>
</dbReference>
<dbReference type="KEGG" id="hoh:Hoch_4063"/>
<dbReference type="InterPro" id="IPR029065">
    <property type="entry name" value="Enolase_C-like"/>
</dbReference>
<dbReference type="GO" id="GO:0016829">
    <property type="term" value="F:lyase activity"/>
    <property type="evidence" value="ECO:0007669"/>
    <property type="project" value="UniProtKB-KW"/>
</dbReference>
<feature type="compositionally biased region" description="Basic and acidic residues" evidence="2">
    <location>
        <begin position="382"/>
        <end position="395"/>
    </location>
</feature>
<dbReference type="InterPro" id="IPR036849">
    <property type="entry name" value="Enolase-like_C_sf"/>
</dbReference>
<dbReference type="InterPro" id="IPR034593">
    <property type="entry name" value="DgoD-like"/>
</dbReference>
<dbReference type="SUPFAM" id="SSF51604">
    <property type="entry name" value="Enolase C-terminal domain-like"/>
    <property type="match status" value="1"/>
</dbReference>
<evidence type="ECO:0000313" key="5">
    <source>
        <dbReference type="Proteomes" id="UP000001880"/>
    </source>
</evidence>